<dbReference type="InterPro" id="IPR010330">
    <property type="entry name" value="CoiA_nuc"/>
</dbReference>
<accession>A0ABV9VRU4</accession>
<reference evidence="4" key="1">
    <citation type="journal article" date="2019" name="Int. J. Syst. Evol. Microbiol.">
        <title>The Global Catalogue of Microorganisms (GCM) 10K type strain sequencing project: providing services to taxonomists for standard genome sequencing and annotation.</title>
        <authorList>
            <consortium name="The Broad Institute Genomics Platform"/>
            <consortium name="The Broad Institute Genome Sequencing Center for Infectious Disease"/>
            <person name="Wu L."/>
            <person name="Ma J."/>
        </authorList>
    </citation>
    <scope>NUCLEOTIDE SEQUENCE [LARGE SCALE GENOMIC DNA]</scope>
    <source>
        <strain evidence="4">CGMCC 4.7152</strain>
    </source>
</reference>
<evidence type="ECO:0000313" key="3">
    <source>
        <dbReference type="EMBL" id="MFC4998529.1"/>
    </source>
</evidence>
<comment type="caution">
    <text evidence="3">The sequence shown here is derived from an EMBL/GenBank/DDBJ whole genome shotgun (WGS) entry which is preliminary data.</text>
</comment>
<sequence>MTTASDLLVVGYDLDTGREVHIDDEPLPVWHAKSHRRGDSTLICHHCYLGDQTPTGTIVPLVVRGRHEGARRAHFAHPPGMAPTHGHSPETIWHSAGKHLIAHWAATMPDVQTVDIEEWLLDGRRRADVMVTFAGDTQLAVELQSQLLPDPDWLTRHQTYADGGITDVWLWRPGLRQLPRIMLSNGLPIWKLDVEPAHLAIGYGAPHEVGHDWYLAENPAVYDWHHPPCPRDRIEFASRPLTHFRLTAAGIQLPPDVTELLDNERDQRRAAAAEEAAQRNTPSSSP</sequence>
<evidence type="ECO:0000256" key="1">
    <source>
        <dbReference type="SAM" id="MobiDB-lite"/>
    </source>
</evidence>
<feature type="domain" description="Competence protein CoiA nuclease-like" evidence="2">
    <location>
        <begin position="90"/>
        <end position="171"/>
    </location>
</feature>
<feature type="region of interest" description="Disordered" evidence="1">
    <location>
        <begin position="266"/>
        <end position="286"/>
    </location>
</feature>
<dbReference type="Proteomes" id="UP001595912">
    <property type="component" value="Unassembled WGS sequence"/>
</dbReference>
<dbReference type="Pfam" id="PF06054">
    <property type="entry name" value="CoiA_nuc"/>
    <property type="match status" value="1"/>
</dbReference>
<evidence type="ECO:0000259" key="2">
    <source>
        <dbReference type="Pfam" id="PF06054"/>
    </source>
</evidence>
<proteinExistence type="predicted"/>
<gene>
    <name evidence="3" type="ORF">ACFPIJ_11870</name>
</gene>
<organism evidence="3 4">
    <name type="scientific">Dactylosporangium cerinum</name>
    <dbReference type="NCBI Taxonomy" id="1434730"/>
    <lineage>
        <taxon>Bacteria</taxon>
        <taxon>Bacillati</taxon>
        <taxon>Actinomycetota</taxon>
        <taxon>Actinomycetes</taxon>
        <taxon>Micromonosporales</taxon>
        <taxon>Micromonosporaceae</taxon>
        <taxon>Dactylosporangium</taxon>
    </lineage>
</organism>
<keyword evidence="4" id="KW-1185">Reference proteome</keyword>
<protein>
    <submittedName>
        <fullName evidence="3">Competence protein CoiA family protein</fullName>
    </submittedName>
</protein>
<dbReference type="EMBL" id="JBHSIU010000012">
    <property type="protein sequence ID" value="MFC4998529.1"/>
    <property type="molecule type" value="Genomic_DNA"/>
</dbReference>
<name>A0ABV9VRU4_9ACTN</name>
<dbReference type="RefSeq" id="WP_380114786.1">
    <property type="nucleotide sequence ID" value="NZ_JBHSIU010000012.1"/>
</dbReference>
<evidence type="ECO:0000313" key="4">
    <source>
        <dbReference type="Proteomes" id="UP001595912"/>
    </source>
</evidence>